<dbReference type="AlphaFoldDB" id="A0A0M2UXP3"/>
<keyword evidence="1" id="KW-0472">Membrane</keyword>
<dbReference type="EMBL" id="LAQJ01000162">
    <property type="protein sequence ID" value="KKO19731.1"/>
    <property type="molecule type" value="Genomic_DNA"/>
</dbReference>
<dbReference type="Proteomes" id="UP000034954">
    <property type="component" value="Unassembled WGS sequence"/>
</dbReference>
<dbReference type="PANTHER" id="PTHR42754:SF1">
    <property type="entry name" value="LIPOPROTEIN"/>
    <property type="match status" value="1"/>
</dbReference>
<sequence length="512" mass="55732">MNTTTVQRSGYQFSFAAPNEEAQETMCEKGMISLGNFFRAISRLIPISFIAIVLFTVSCQHLSMAAWSFHSRENTAICTAPAQQSSPQIISDGAGGAIIAWEDARDVHFDIYVQRVDAQGKVLWQEDGVPVCTAPENQKRLRMISDGNSGVILVWHDMRNGISNYDIYAQRISAEGSPLWEKDGIPVCDEVKEQNSPCIVSDGAGGAIIIWEDFRTNYADLYGQRLNKNGESLWEKNGVLICGVMGAQNAPEIVSDGTGGAIVVWQDFRRNYADIYAQRIDGGGAIRWDKWGAAVCTAQGHESFAVAVSNGAEGAIVAWIDTRNGTNNNDIFVQQIDGNGAAQWLDNGVPLCTAPGNQNYPVITSDGAGGAVCAWWDMRSGDFNVYAQHVDLAGAVTWGKNGMPVCIESGIQNRVSIISDGNQGAILTWNDNRMAPADFDVYAQRLDRNGLPLWEKKGIAVSAAFDTQCFPMLAGDGMGGAIFVWQDSRQKDKTYWDIYAQKISSDGLFGGN</sequence>
<keyword evidence="3" id="KW-1185">Reference proteome</keyword>
<accession>A0A0M2UXP3</accession>
<keyword evidence="1" id="KW-1133">Transmembrane helix</keyword>
<reference evidence="2 3" key="1">
    <citation type="journal article" date="2013" name="BMC Microbiol.">
        <title>Identification of the type II cytochrome c maturation pathway in anammox bacteria by comparative genomics.</title>
        <authorList>
            <person name="Ferousi C."/>
            <person name="Speth D.R."/>
            <person name="Reimann J."/>
            <person name="Op den Camp H.J."/>
            <person name="Allen J.W."/>
            <person name="Keltjens J.T."/>
            <person name="Jetten M.S."/>
        </authorList>
    </citation>
    <scope>NUCLEOTIDE SEQUENCE [LARGE SCALE GENOMIC DNA]</scope>
    <source>
        <strain evidence="2">RU1</strain>
    </source>
</reference>
<organism evidence="2 3">
    <name type="scientific">Candidatus Brocadia fulgida</name>
    <dbReference type="NCBI Taxonomy" id="380242"/>
    <lineage>
        <taxon>Bacteria</taxon>
        <taxon>Pseudomonadati</taxon>
        <taxon>Planctomycetota</taxon>
        <taxon>Candidatus Brocadiia</taxon>
        <taxon>Candidatus Brocadiales</taxon>
        <taxon>Candidatus Brocadiaceae</taxon>
        <taxon>Candidatus Brocadia</taxon>
    </lineage>
</organism>
<name>A0A0M2UXP3_9BACT</name>
<dbReference type="PANTHER" id="PTHR42754">
    <property type="entry name" value="ENDOGLUCANASE"/>
    <property type="match status" value="1"/>
</dbReference>
<evidence type="ECO:0000256" key="1">
    <source>
        <dbReference type="SAM" id="Phobius"/>
    </source>
</evidence>
<protein>
    <submittedName>
        <fullName evidence="2">Uncharacterized protein</fullName>
    </submittedName>
</protein>
<proteinExistence type="predicted"/>
<evidence type="ECO:0000313" key="3">
    <source>
        <dbReference type="Proteomes" id="UP000034954"/>
    </source>
</evidence>
<feature type="transmembrane region" description="Helical" evidence="1">
    <location>
        <begin position="44"/>
        <end position="69"/>
    </location>
</feature>
<dbReference type="SUPFAM" id="SSF69304">
    <property type="entry name" value="Tricorn protease N-terminal domain"/>
    <property type="match status" value="1"/>
</dbReference>
<comment type="caution">
    <text evidence="2">The sequence shown here is derived from an EMBL/GenBank/DDBJ whole genome shotgun (WGS) entry which is preliminary data.</text>
</comment>
<gene>
    <name evidence="2" type="ORF">BROFUL_01553</name>
</gene>
<keyword evidence="1" id="KW-0812">Transmembrane</keyword>
<evidence type="ECO:0000313" key="2">
    <source>
        <dbReference type="EMBL" id="KKO19731.1"/>
    </source>
</evidence>